<evidence type="ECO:0000313" key="2">
    <source>
        <dbReference type="Proteomes" id="UP000831701"/>
    </source>
</evidence>
<evidence type="ECO:0000313" key="1">
    <source>
        <dbReference type="EMBL" id="KAI3377920.1"/>
    </source>
</evidence>
<comment type="caution">
    <text evidence="1">The sequence shown here is derived from an EMBL/GenBank/DDBJ whole genome shotgun (WGS) entry which is preliminary data.</text>
</comment>
<dbReference type="Proteomes" id="UP000831701">
    <property type="component" value="Chromosome 1"/>
</dbReference>
<sequence>MSLGWPGNAYGIPPEELEEVSGVREVWASLLRLLPPRPWSRTKRMKMDGWMDGWMFKMRISNAFRFLTHTAAVQRLAQMGQGSGSEPITRPPATSGESHIMELLCAKRS</sequence>
<organism evidence="1 2">
    <name type="scientific">Scortum barcoo</name>
    <name type="common">barcoo grunter</name>
    <dbReference type="NCBI Taxonomy" id="214431"/>
    <lineage>
        <taxon>Eukaryota</taxon>
        <taxon>Metazoa</taxon>
        <taxon>Chordata</taxon>
        <taxon>Craniata</taxon>
        <taxon>Vertebrata</taxon>
        <taxon>Euteleostomi</taxon>
        <taxon>Actinopterygii</taxon>
        <taxon>Neopterygii</taxon>
        <taxon>Teleostei</taxon>
        <taxon>Neoteleostei</taxon>
        <taxon>Acanthomorphata</taxon>
        <taxon>Eupercaria</taxon>
        <taxon>Centrarchiformes</taxon>
        <taxon>Terapontoidei</taxon>
        <taxon>Terapontidae</taxon>
        <taxon>Scortum</taxon>
    </lineage>
</organism>
<protein>
    <submittedName>
        <fullName evidence="1">Uncharacterized protein</fullName>
    </submittedName>
</protein>
<reference evidence="1" key="1">
    <citation type="submission" date="2022-04" db="EMBL/GenBank/DDBJ databases">
        <title>Jade perch genome.</title>
        <authorList>
            <person name="Chao B."/>
        </authorList>
    </citation>
    <scope>NUCLEOTIDE SEQUENCE</scope>
    <source>
        <strain evidence="1">CB-2022</strain>
    </source>
</reference>
<name>A0ACB8XDH1_9TELE</name>
<proteinExistence type="predicted"/>
<accession>A0ACB8XDH1</accession>
<gene>
    <name evidence="1" type="ORF">L3Q82_009050</name>
</gene>
<dbReference type="EMBL" id="CM041531">
    <property type="protein sequence ID" value="KAI3377920.1"/>
    <property type="molecule type" value="Genomic_DNA"/>
</dbReference>
<keyword evidence="2" id="KW-1185">Reference proteome</keyword>